<dbReference type="PROSITE" id="PS51257">
    <property type="entry name" value="PROKAR_LIPOPROTEIN"/>
    <property type="match status" value="1"/>
</dbReference>
<evidence type="ECO:0008006" key="3">
    <source>
        <dbReference type="Google" id="ProtNLM"/>
    </source>
</evidence>
<dbReference type="Proteomes" id="UP000188947">
    <property type="component" value="Unassembled WGS sequence"/>
</dbReference>
<evidence type="ECO:0000313" key="1">
    <source>
        <dbReference type="EMBL" id="OOH97394.1"/>
    </source>
</evidence>
<accession>A0A1T3FG73</accession>
<dbReference type="AlphaFoldDB" id="A0A1T3FG73"/>
<protein>
    <recommendedName>
        <fullName evidence="3">Lipoprotein</fullName>
    </recommendedName>
</protein>
<proteinExistence type="predicted"/>
<evidence type="ECO:0000313" key="2">
    <source>
        <dbReference type="Proteomes" id="UP000188947"/>
    </source>
</evidence>
<reference evidence="1 2" key="1">
    <citation type="submission" date="2016-11" db="EMBL/GenBank/DDBJ databases">
        <title>Genome sequence and comparative genomic analysis of clinical strain Elizabethkingia meningoseptica 61421 PRCM.</title>
        <authorList>
            <person name="Wang M."/>
            <person name="Hu S."/>
            <person name="Cao L."/>
            <person name="Jiang T."/>
            <person name="Zhou Y."/>
            <person name="Ming D."/>
        </authorList>
    </citation>
    <scope>NUCLEOTIDE SEQUENCE [LARGE SCALE GENOMIC DNA]</scope>
    <source>
        <strain evidence="1 2">61421 PRCM</strain>
    </source>
</reference>
<gene>
    <name evidence="1" type="ORF">BMF97_03505</name>
</gene>
<dbReference type="STRING" id="238.BBD35_10795"/>
<organism evidence="1 2">
    <name type="scientific">Elizabethkingia meningoseptica</name>
    <name type="common">Chryseobacterium meningosepticum</name>
    <dbReference type="NCBI Taxonomy" id="238"/>
    <lineage>
        <taxon>Bacteria</taxon>
        <taxon>Pseudomonadati</taxon>
        <taxon>Bacteroidota</taxon>
        <taxon>Flavobacteriia</taxon>
        <taxon>Flavobacteriales</taxon>
        <taxon>Weeksellaceae</taxon>
        <taxon>Elizabethkingia</taxon>
    </lineage>
</organism>
<comment type="caution">
    <text evidence="1">The sequence shown here is derived from an EMBL/GenBank/DDBJ whole genome shotgun (WGS) entry which is preliminary data.</text>
</comment>
<name>A0A1T3FG73_ELIME</name>
<sequence length="196" mass="22130">MMNSLKLIPLLVFLIGCKEKKVPAASSGKNKTTATRTPKENQVTVKKDSAPVFNSKELKDIPAVPTIRVPVPPTGNTPPVISCFNPNLKLSDAVDLINSEITDTQWFIVENKEVNYQKNKFDKTDTILVRNVLQISGWRLIDSTYTTIGNQHEISLKLQKEHRICHIKKTLYLSGNTTNNAIQEWFEIIKGKQNQE</sequence>
<dbReference type="EMBL" id="MPOG01000004">
    <property type="protein sequence ID" value="OOH97394.1"/>
    <property type="molecule type" value="Genomic_DNA"/>
</dbReference>
<keyword evidence="2" id="KW-1185">Reference proteome</keyword>